<dbReference type="InterPro" id="IPR011009">
    <property type="entry name" value="Kinase-like_dom_sf"/>
</dbReference>
<dbReference type="OrthoDB" id="4062651at2759"/>
<comment type="caution">
    <text evidence="3">The sequence shown here is derived from an EMBL/GenBank/DDBJ whole genome shotgun (WGS) entry which is preliminary data.</text>
</comment>
<dbReference type="GO" id="GO:0005524">
    <property type="term" value="F:ATP binding"/>
    <property type="evidence" value="ECO:0007669"/>
    <property type="project" value="InterPro"/>
</dbReference>
<keyword evidence="3" id="KW-0418">Kinase</keyword>
<protein>
    <submittedName>
        <fullName evidence="3">TKL protein kinase</fullName>
    </submittedName>
</protein>
<organism evidence="3 4">
    <name type="scientific">Phytophthora megakarya</name>
    <dbReference type="NCBI Taxonomy" id="4795"/>
    <lineage>
        <taxon>Eukaryota</taxon>
        <taxon>Sar</taxon>
        <taxon>Stramenopiles</taxon>
        <taxon>Oomycota</taxon>
        <taxon>Peronosporomycetes</taxon>
        <taxon>Peronosporales</taxon>
        <taxon>Peronosporaceae</taxon>
        <taxon>Phytophthora</taxon>
    </lineage>
</organism>
<dbReference type="Pfam" id="PF07714">
    <property type="entry name" value="PK_Tyr_Ser-Thr"/>
    <property type="match status" value="1"/>
</dbReference>
<dbReference type="Proteomes" id="UP000198211">
    <property type="component" value="Unassembled WGS sequence"/>
</dbReference>
<feature type="compositionally biased region" description="Basic and acidic residues" evidence="1">
    <location>
        <begin position="278"/>
        <end position="293"/>
    </location>
</feature>
<feature type="domain" description="Protein kinase" evidence="2">
    <location>
        <begin position="255"/>
        <end position="550"/>
    </location>
</feature>
<evidence type="ECO:0000313" key="4">
    <source>
        <dbReference type="Proteomes" id="UP000198211"/>
    </source>
</evidence>
<feature type="region of interest" description="Disordered" evidence="1">
    <location>
        <begin position="273"/>
        <end position="293"/>
    </location>
</feature>
<dbReference type="Gene3D" id="1.10.510.10">
    <property type="entry name" value="Transferase(Phosphotransferase) domain 1"/>
    <property type="match status" value="1"/>
</dbReference>
<dbReference type="PANTHER" id="PTHR44329:SF214">
    <property type="entry name" value="PROTEIN KINASE DOMAIN-CONTAINING PROTEIN"/>
    <property type="match status" value="1"/>
</dbReference>
<evidence type="ECO:0000259" key="2">
    <source>
        <dbReference type="PROSITE" id="PS50011"/>
    </source>
</evidence>
<dbReference type="GO" id="GO:0004674">
    <property type="term" value="F:protein serine/threonine kinase activity"/>
    <property type="evidence" value="ECO:0007669"/>
    <property type="project" value="TreeGrafter"/>
</dbReference>
<dbReference type="PANTHER" id="PTHR44329">
    <property type="entry name" value="SERINE/THREONINE-PROTEIN KINASE TNNI3K-RELATED"/>
    <property type="match status" value="1"/>
</dbReference>
<dbReference type="InterPro" id="IPR000719">
    <property type="entry name" value="Prot_kinase_dom"/>
</dbReference>
<dbReference type="InterPro" id="IPR051681">
    <property type="entry name" value="Ser/Thr_Kinases-Pseudokinases"/>
</dbReference>
<reference evidence="4" key="1">
    <citation type="submission" date="2017-03" db="EMBL/GenBank/DDBJ databases">
        <title>Phytopthora megakarya and P. palmivora, two closely related causual agents of cacao black pod achieved similar genome size and gene model numbers by different mechanisms.</title>
        <authorList>
            <person name="Ali S."/>
            <person name="Shao J."/>
            <person name="Larry D.J."/>
            <person name="Kronmiller B."/>
            <person name="Shen D."/>
            <person name="Strem M.D."/>
            <person name="Melnick R.L."/>
            <person name="Guiltinan M.J."/>
            <person name="Tyler B.M."/>
            <person name="Meinhardt L.W."/>
            <person name="Bailey B.A."/>
        </authorList>
    </citation>
    <scope>NUCLEOTIDE SEQUENCE [LARGE SCALE GENOMIC DNA]</scope>
    <source>
        <strain evidence="4">zdho120</strain>
    </source>
</reference>
<dbReference type="EMBL" id="NBNE01000111">
    <property type="protein sequence ID" value="OWZ22766.1"/>
    <property type="molecule type" value="Genomic_DNA"/>
</dbReference>
<dbReference type="AlphaFoldDB" id="A0A225WYM6"/>
<gene>
    <name evidence="3" type="ORF">PHMEG_0002487</name>
</gene>
<accession>A0A225WYM6</accession>
<proteinExistence type="predicted"/>
<dbReference type="SUPFAM" id="SSF56112">
    <property type="entry name" value="Protein kinase-like (PK-like)"/>
    <property type="match status" value="1"/>
</dbReference>
<keyword evidence="4" id="KW-1185">Reference proteome</keyword>
<dbReference type="CDD" id="cd00180">
    <property type="entry name" value="PKc"/>
    <property type="match status" value="1"/>
</dbReference>
<evidence type="ECO:0000313" key="3">
    <source>
        <dbReference type="EMBL" id="OWZ22766.1"/>
    </source>
</evidence>
<dbReference type="STRING" id="4795.A0A225WYM6"/>
<keyword evidence="3" id="KW-0808">Transferase</keyword>
<name>A0A225WYM6_9STRA</name>
<dbReference type="Gene3D" id="3.30.200.20">
    <property type="entry name" value="Phosphorylase Kinase, domain 1"/>
    <property type="match status" value="1"/>
</dbReference>
<dbReference type="PROSITE" id="PS50011">
    <property type="entry name" value="PROTEIN_KINASE_DOM"/>
    <property type="match status" value="1"/>
</dbReference>
<dbReference type="InterPro" id="IPR001245">
    <property type="entry name" value="Ser-Thr/Tyr_kinase_cat_dom"/>
</dbReference>
<sequence>MESSVSLHTALAKLIKLQPRTHQVMFTSIHQRALDIGNELLSQIPKISPKKGRRIGIFRRHSSSSKKKLKKDKKRVRKLDKTQSDEWDFIHTEPIRLDEISVDTAISWFQKVVESVDYFVTTFSKTDKFVFHLASMRRMYLDLHGIGVKLDFVEKIGGLQENHEWENQLQLDRDKEETELSTRAAKNALPFARNMLPHEPMEALTLLKFEIDYFKPGNSIKHVASMKKVFFSVVRSSNGRVAKIPEWYIPPYAVNYSREEVMNGSVGTAHRGFWVNRKPPEGKKPEKEEESEHKPRSYKVVVKRIFIHADAIEFFRQEVEAWSAMDHPHILKLYGASHCSRPALLVYEDATNGPLVNYLMRQQKLLVEKHRERQQTVKYRNQWHALWCLLLEAAEGLKYLHMKQRLVHGNMKSDNILVTSDGHVKLTDFGLGMLALQNQAVQDKKFQELGWRAPNCCQDKKLLRRPSFQDDIYSFGLCILDVLVPEFSSIGQDESHDALKHIGDEGFNPLDDDILSRIGDSQRKLVKGMCEVKPEDRLTLTQVILHMEELRDVAERGPADPGDCRIL</sequence>
<evidence type="ECO:0000256" key="1">
    <source>
        <dbReference type="SAM" id="MobiDB-lite"/>
    </source>
</evidence>